<dbReference type="EMBL" id="JACGWL010000014">
    <property type="protein sequence ID" value="KAK4388554.1"/>
    <property type="molecule type" value="Genomic_DNA"/>
</dbReference>
<evidence type="ECO:0000313" key="4">
    <source>
        <dbReference type="Proteomes" id="UP001289374"/>
    </source>
</evidence>
<evidence type="ECO:0000259" key="2">
    <source>
        <dbReference type="Pfam" id="PF07859"/>
    </source>
</evidence>
<evidence type="ECO:0000313" key="3">
    <source>
        <dbReference type="EMBL" id="KAK4388554.1"/>
    </source>
</evidence>
<dbReference type="Proteomes" id="UP001289374">
    <property type="component" value="Unassembled WGS sequence"/>
</dbReference>
<proteinExistence type="inferred from homology"/>
<feature type="domain" description="Alpha/beta hydrolase fold-3" evidence="2">
    <location>
        <begin position="69"/>
        <end position="294"/>
    </location>
</feature>
<comment type="similarity">
    <text evidence="1">Belongs to the 'GDXG' lipolytic enzyme family.</text>
</comment>
<gene>
    <name evidence="3" type="ORF">Sango_2462000</name>
</gene>
<sequence length="316" mass="34296">MASTTKLEVLTDLSPFIKVYTERLLGTPYVSPSPEDTTVASKDITISSNVSVRLFLPKLSDPMPKLPILVYYHGGGFCVESAFSFQYHRYMYLLSAVSGALVVSVEYRLAPEHLLPAAYDDSWDALKWVCSHVLDQTHPENDQWITNHADFNRVFIGGDSSGGNITHNMAMRAGSESLPGNVKILGAILSYPHFSGSNPIGDESPEAIAQHLAYRLWLSAYPSAPNGADNPSINPLADGAPSLSTLGLSKLIVNLAGDDDFTPRGSAYADGVKNSGWKGELEVVVDEGEGHCYHITDPETEKAKNLIKHLASFISQ</sequence>
<dbReference type="InterPro" id="IPR013094">
    <property type="entry name" value="AB_hydrolase_3"/>
</dbReference>
<dbReference type="InterPro" id="IPR050466">
    <property type="entry name" value="Carboxylest/Gibb_receptor"/>
</dbReference>
<evidence type="ECO:0000256" key="1">
    <source>
        <dbReference type="ARBA" id="ARBA00010515"/>
    </source>
</evidence>
<protein>
    <submittedName>
        <fullName evidence="3">2-hydroxyisoflavanone dehydratase</fullName>
    </submittedName>
</protein>
<keyword evidence="4" id="KW-1185">Reference proteome</keyword>
<dbReference type="PANTHER" id="PTHR23024">
    <property type="entry name" value="ARYLACETAMIDE DEACETYLASE"/>
    <property type="match status" value="1"/>
</dbReference>
<dbReference type="Pfam" id="PF07859">
    <property type="entry name" value="Abhydrolase_3"/>
    <property type="match status" value="1"/>
</dbReference>
<organism evidence="3 4">
    <name type="scientific">Sesamum angolense</name>
    <dbReference type="NCBI Taxonomy" id="2727404"/>
    <lineage>
        <taxon>Eukaryota</taxon>
        <taxon>Viridiplantae</taxon>
        <taxon>Streptophyta</taxon>
        <taxon>Embryophyta</taxon>
        <taxon>Tracheophyta</taxon>
        <taxon>Spermatophyta</taxon>
        <taxon>Magnoliopsida</taxon>
        <taxon>eudicotyledons</taxon>
        <taxon>Gunneridae</taxon>
        <taxon>Pentapetalae</taxon>
        <taxon>asterids</taxon>
        <taxon>lamiids</taxon>
        <taxon>Lamiales</taxon>
        <taxon>Pedaliaceae</taxon>
        <taxon>Sesamum</taxon>
    </lineage>
</organism>
<dbReference type="AlphaFoldDB" id="A0AAE1W888"/>
<comment type="caution">
    <text evidence="3">The sequence shown here is derived from an EMBL/GenBank/DDBJ whole genome shotgun (WGS) entry which is preliminary data.</text>
</comment>
<reference evidence="3" key="2">
    <citation type="journal article" date="2024" name="Plant">
        <title>Genomic evolution and insights into agronomic trait innovations of Sesamum species.</title>
        <authorList>
            <person name="Miao H."/>
            <person name="Wang L."/>
            <person name="Qu L."/>
            <person name="Liu H."/>
            <person name="Sun Y."/>
            <person name="Le M."/>
            <person name="Wang Q."/>
            <person name="Wei S."/>
            <person name="Zheng Y."/>
            <person name="Lin W."/>
            <person name="Duan Y."/>
            <person name="Cao H."/>
            <person name="Xiong S."/>
            <person name="Wang X."/>
            <person name="Wei L."/>
            <person name="Li C."/>
            <person name="Ma Q."/>
            <person name="Ju M."/>
            <person name="Zhao R."/>
            <person name="Li G."/>
            <person name="Mu C."/>
            <person name="Tian Q."/>
            <person name="Mei H."/>
            <person name="Zhang T."/>
            <person name="Gao T."/>
            <person name="Zhang H."/>
        </authorList>
    </citation>
    <scope>NUCLEOTIDE SEQUENCE</scope>
    <source>
        <strain evidence="3">K16</strain>
    </source>
</reference>
<dbReference type="PANTHER" id="PTHR23024:SF551">
    <property type="entry name" value="2-HYDROXYISOFLAVANONE DEHYDRATASE-LIKE"/>
    <property type="match status" value="1"/>
</dbReference>
<accession>A0AAE1W888</accession>
<name>A0AAE1W888_9LAMI</name>
<dbReference type="GO" id="GO:0016787">
    <property type="term" value="F:hydrolase activity"/>
    <property type="evidence" value="ECO:0007669"/>
    <property type="project" value="InterPro"/>
</dbReference>
<dbReference type="SUPFAM" id="SSF53474">
    <property type="entry name" value="alpha/beta-Hydrolases"/>
    <property type="match status" value="1"/>
</dbReference>
<reference evidence="3" key="1">
    <citation type="submission" date="2020-06" db="EMBL/GenBank/DDBJ databases">
        <authorList>
            <person name="Li T."/>
            <person name="Hu X."/>
            <person name="Zhang T."/>
            <person name="Song X."/>
            <person name="Zhang H."/>
            <person name="Dai N."/>
            <person name="Sheng W."/>
            <person name="Hou X."/>
            <person name="Wei L."/>
        </authorList>
    </citation>
    <scope>NUCLEOTIDE SEQUENCE</scope>
    <source>
        <strain evidence="3">K16</strain>
        <tissue evidence="3">Leaf</tissue>
    </source>
</reference>
<dbReference type="Gene3D" id="3.40.50.1820">
    <property type="entry name" value="alpha/beta hydrolase"/>
    <property type="match status" value="1"/>
</dbReference>
<dbReference type="InterPro" id="IPR029058">
    <property type="entry name" value="AB_hydrolase_fold"/>
</dbReference>